<reference evidence="2" key="1">
    <citation type="submission" date="2024-05" db="EMBL/GenBank/DDBJ databases">
        <title>Whole genome shotgun sequence of Streptomyces hygroscopicus NBRC 113678.</title>
        <authorList>
            <person name="Komaki H."/>
            <person name="Tamura T."/>
        </authorList>
    </citation>
    <scope>NUCLEOTIDE SEQUENCE</scope>
    <source>
        <strain evidence="2">N11-34</strain>
    </source>
</reference>
<dbReference type="EMBL" id="BNEK01000003">
    <property type="protein sequence ID" value="GHJ28220.1"/>
    <property type="molecule type" value="Genomic_DNA"/>
</dbReference>
<dbReference type="RefSeq" id="WP_236256949.1">
    <property type="nucleotide sequence ID" value="NZ_BNEK01000003.1"/>
</dbReference>
<feature type="region of interest" description="Disordered" evidence="1">
    <location>
        <begin position="20"/>
        <end position="102"/>
    </location>
</feature>
<feature type="compositionally biased region" description="Basic and acidic residues" evidence="1">
    <location>
        <begin position="22"/>
        <end position="33"/>
    </location>
</feature>
<keyword evidence="3" id="KW-1185">Reference proteome</keyword>
<dbReference type="Proteomes" id="UP001054854">
    <property type="component" value="Unassembled WGS sequence"/>
</dbReference>
<proteinExistence type="predicted"/>
<protein>
    <recommendedName>
        <fullName evidence="4">Secreted protein</fullName>
    </recommendedName>
</protein>
<gene>
    <name evidence="2" type="ORF">TPA0910_26530</name>
</gene>
<evidence type="ECO:0008006" key="4">
    <source>
        <dbReference type="Google" id="ProtNLM"/>
    </source>
</evidence>
<name>A0ABQ3TXX8_STRHY</name>
<sequence length="116" mass="12275">MAHAIAWIFEALLRLLSPSSGRHRDARAADAADARPVVRHREAPTLRPVPVSDAPAGATSAAHGNTSTLQFGAVSGPSDGHGPGMVRPCPVAHDQRRKSRPRVELLCAPHGMVVIR</sequence>
<evidence type="ECO:0000313" key="3">
    <source>
        <dbReference type="Proteomes" id="UP001054854"/>
    </source>
</evidence>
<comment type="caution">
    <text evidence="2">The sequence shown here is derived from an EMBL/GenBank/DDBJ whole genome shotgun (WGS) entry which is preliminary data.</text>
</comment>
<organism evidence="2 3">
    <name type="scientific">Streptomyces hygroscopicus</name>
    <dbReference type="NCBI Taxonomy" id="1912"/>
    <lineage>
        <taxon>Bacteria</taxon>
        <taxon>Bacillati</taxon>
        <taxon>Actinomycetota</taxon>
        <taxon>Actinomycetes</taxon>
        <taxon>Kitasatosporales</taxon>
        <taxon>Streptomycetaceae</taxon>
        <taxon>Streptomyces</taxon>
        <taxon>Streptomyces violaceusniger group</taxon>
    </lineage>
</organism>
<evidence type="ECO:0000256" key="1">
    <source>
        <dbReference type="SAM" id="MobiDB-lite"/>
    </source>
</evidence>
<accession>A0ABQ3TXX8</accession>
<evidence type="ECO:0000313" key="2">
    <source>
        <dbReference type="EMBL" id="GHJ28220.1"/>
    </source>
</evidence>